<feature type="domain" description="Partial AB-hydrolase lipase" evidence="2">
    <location>
        <begin position="20"/>
        <end position="78"/>
    </location>
</feature>
<name>A0A8S0Q4P7_OLEEU</name>
<accession>A0A8S0Q4P7</accession>
<sequence>MELLAAQAAAMMFLLTGLCAQLIKPSGFPCSEHKTQTKDGFVQGLQRVSSSSGNLRRQRGPPVLLIRGLFMAGDAWFLDNPNQSLGFILANRGFDVWVVSGSQVNEEEK</sequence>
<dbReference type="PANTHER" id="PTHR11005">
    <property type="entry name" value="LYSOSOMAL ACID LIPASE-RELATED"/>
    <property type="match status" value="1"/>
</dbReference>
<evidence type="ECO:0000256" key="1">
    <source>
        <dbReference type="SAM" id="SignalP"/>
    </source>
</evidence>
<dbReference type="Proteomes" id="UP000594638">
    <property type="component" value="Unassembled WGS sequence"/>
</dbReference>
<evidence type="ECO:0000313" key="3">
    <source>
        <dbReference type="EMBL" id="CAA2960903.1"/>
    </source>
</evidence>
<comment type="caution">
    <text evidence="3">The sequence shown here is derived from an EMBL/GenBank/DDBJ whole genome shotgun (WGS) entry which is preliminary data.</text>
</comment>
<reference evidence="3 4" key="1">
    <citation type="submission" date="2019-12" db="EMBL/GenBank/DDBJ databases">
        <authorList>
            <person name="Alioto T."/>
            <person name="Alioto T."/>
            <person name="Gomez Garrido J."/>
        </authorList>
    </citation>
    <scope>NUCLEOTIDE SEQUENCE [LARGE SCALE GENOMIC DNA]</scope>
</reference>
<keyword evidence="1" id="KW-0732">Signal</keyword>
<dbReference type="OrthoDB" id="9974421at2759"/>
<evidence type="ECO:0000313" key="4">
    <source>
        <dbReference type="Proteomes" id="UP000594638"/>
    </source>
</evidence>
<dbReference type="Gramene" id="OE9A077284T1">
    <property type="protein sequence ID" value="OE9A077284C1"/>
    <property type="gene ID" value="OE9A077284"/>
</dbReference>
<dbReference type="AlphaFoldDB" id="A0A8S0Q4P7"/>
<dbReference type="InterPro" id="IPR029058">
    <property type="entry name" value="AB_hydrolase_fold"/>
</dbReference>
<feature type="chain" id="PRO_5035736397" evidence="1">
    <location>
        <begin position="21"/>
        <end position="109"/>
    </location>
</feature>
<feature type="signal peptide" evidence="1">
    <location>
        <begin position="1"/>
        <end position="20"/>
    </location>
</feature>
<dbReference type="GO" id="GO:0006629">
    <property type="term" value="P:lipid metabolic process"/>
    <property type="evidence" value="ECO:0007669"/>
    <property type="project" value="InterPro"/>
</dbReference>
<organism evidence="3 4">
    <name type="scientific">Olea europaea subsp. europaea</name>
    <dbReference type="NCBI Taxonomy" id="158383"/>
    <lineage>
        <taxon>Eukaryota</taxon>
        <taxon>Viridiplantae</taxon>
        <taxon>Streptophyta</taxon>
        <taxon>Embryophyta</taxon>
        <taxon>Tracheophyta</taxon>
        <taxon>Spermatophyta</taxon>
        <taxon>Magnoliopsida</taxon>
        <taxon>eudicotyledons</taxon>
        <taxon>Gunneridae</taxon>
        <taxon>Pentapetalae</taxon>
        <taxon>asterids</taxon>
        <taxon>lamiids</taxon>
        <taxon>Lamiales</taxon>
        <taxon>Oleaceae</taxon>
        <taxon>Oleeae</taxon>
        <taxon>Olea</taxon>
    </lineage>
</organism>
<evidence type="ECO:0000259" key="2">
    <source>
        <dbReference type="Pfam" id="PF04083"/>
    </source>
</evidence>
<gene>
    <name evidence="3" type="ORF">OLEA9_A077284</name>
</gene>
<dbReference type="InterPro" id="IPR006693">
    <property type="entry name" value="AB_hydrolase_lipase"/>
</dbReference>
<keyword evidence="4" id="KW-1185">Reference proteome</keyword>
<dbReference type="Gene3D" id="3.40.50.1820">
    <property type="entry name" value="alpha/beta hydrolase"/>
    <property type="match status" value="1"/>
</dbReference>
<dbReference type="EMBL" id="CACTIH010000464">
    <property type="protein sequence ID" value="CAA2960903.1"/>
    <property type="molecule type" value="Genomic_DNA"/>
</dbReference>
<proteinExistence type="predicted"/>
<dbReference type="SUPFAM" id="SSF53474">
    <property type="entry name" value="alpha/beta-Hydrolases"/>
    <property type="match status" value="1"/>
</dbReference>
<dbReference type="Pfam" id="PF04083">
    <property type="entry name" value="Abhydro_lipase"/>
    <property type="match status" value="1"/>
</dbReference>
<protein>
    <submittedName>
        <fullName evidence="3">Triacylglycerol lipase 1-like isoform X1</fullName>
    </submittedName>
</protein>